<gene>
    <name evidence="1" type="ORF">V3M73_10640</name>
</gene>
<sequence>MRFVLASVQLLAALASAVLLILSLFFTMDLVAEGMGLLALYAVLECCDRLFFTRAKEHDQ</sequence>
<accession>A0ABV3NEC6</accession>
<evidence type="ECO:0000313" key="2">
    <source>
        <dbReference type="Proteomes" id="UP001555100"/>
    </source>
</evidence>
<evidence type="ECO:0000313" key="1">
    <source>
        <dbReference type="EMBL" id="MEW6955473.1"/>
    </source>
</evidence>
<reference evidence="1 2" key="1">
    <citation type="submission" date="2024-01" db="EMBL/GenBank/DDBJ databases">
        <title>Genomic analysis and antimicrobial resistance profiles of Trueperella pyogenes isolated from domestic and wild animals.</title>
        <authorList>
            <person name="Magossi G."/>
            <person name="Gzyl K.E."/>
            <person name="Holman D.B."/>
            <person name="Amat S."/>
        </authorList>
    </citation>
    <scope>NUCLEOTIDE SEQUENCE [LARGE SCALE GENOMIC DNA]</scope>
    <source>
        <strain evidence="1 2">1494</strain>
    </source>
</reference>
<dbReference type="Proteomes" id="UP001555100">
    <property type="component" value="Unassembled WGS sequence"/>
</dbReference>
<proteinExistence type="predicted"/>
<name>A0ABV3NEC6_9ACTO</name>
<protein>
    <submittedName>
        <fullName evidence="1">Uncharacterized protein</fullName>
    </submittedName>
</protein>
<dbReference type="RefSeq" id="WP_025296604.1">
    <property type="nucleotide sequence ID" value="NZ_CP007519.1"/>
</dbReference>
<comment type="caution">
    <text evidence="1">The sequence shown here is derived from an EMBL/GenBank/DDBJ whole genome shotgun (WGS) entry which is preliminary data.</text>
</comment>
<keyword evidence="2" id="KW-1185">Reference proteome</keyword>
<organism evidence="1 2">
    <name type="scientific">Trueperella pyogenes</name>
    <dbReference type="NCBI Taxonomy" id="1661"/>
    <lineage>
        <taxon>Bacteria</taxon>
        <taxon>Bacillati</taxon>
        <taxon>Actinomycetota</taxon>
        <taxon>Actinomycetes</taxon>
        <taxon>Actinomycetales</taxon>
        <taxon>Actinomycetaceae</taxon>
        <taxon>Trueperella</taxon>
    </lineage>
</organism>
<dbReference type="EMBL" id="JBAGNM010000032">
    <property type="protein sequence ID" value="MEW6955473.1"/>
    <property type="molecule type" value="Genomic_DNA"/>
</dbReference>